<name>A0A1I4HP26_9FIRM</name>
<evidence type="ECO:0000256" key="1">
    <source>
        <dbReference type="SAM" id="MobiDB-lite"/>
    </source>
</evidence>
<dbReference type="RefSeq" id="WP_090932951.1">
    <property type="nucleotide sequence ID" value="NZ_FOTS01000004.1"/>
</dbReference>
<dbReference type="EMBL" id="FOTS01000004">
    <property type="protein sequence ID" value="SFL43922.1"/>
    <property type="molecule type" value="Genomic_DNA"/>
</dbReference>
<feature type="region of interest" description="Disordered" evidence="1">
    <location>
        <begin position="313"/>
        <end position="335"/>
    </location>
</feature>
<keyword evidence="2" id="KW-0812">Transmembrane</keyword>
<evidence type="ECO:0000313" key="4">
    <source>
        <dbReference type="Proteomes" id="UP000199520"/>
    </source>
</evidence>
<keyword evidence="4" id="KW-1185">Reference proteome</keyword>
<dbReference type="OrthoDB" id="9967090at2"/>
<proteinExistence type="predicted"/>
<sequence length="335" mass="37501">MVYKCQKCGCLFSVENFHPKEQIEYAVCAQCGNGRLAEEVENQEICKISDNSSEYGNMIIVPVEIKSKKIKWIWDEKERILVISQSLFERIQKKIHKTVLLMIGIILWSNISYAGLFGGGFSGPMPVYNIDKTVDAAAIATQVNTLKQLESALAVMDSSTAAANMQQIQASLRQLVQMQNQMSGLFMDYENFQTAWNSQYRDFADYNNMTAADYAANAQMLRDSMNQSIYNAMLSQGFVAQNADTGAAIQQLLQASQTAEGALAAAQVGNQIAALQAHQMLQFQQMAARSNRAQNEWMEYQVRKEQMEQAAAEQFFQEPPKPKKGQGAGFPDFEK</sequence>
<dbReference type="Proteomes" id="UP000199520">
    <property type="component" value="Unassembled WGS sequence"/>
</dbReference>
<evidence type="ECO:0000313" key="3">
    <source>
        <dbReference type="EMBL" id="SFL43922.1"/>
    </source>
</evidence>
<organism evidence="3 4">
    <name type="scientific">Pelosinus propionicus DSM 13327</name>
    <dbReference type="NCBI Taxonomy" id="1123291"/>
    <lineage>
        <taxon>Bacteria</taxon>
        <taxon>Bacillati</taxon>
        <taxon>Bacillota</taxon>
        <taxon>Negativicutes</taxon>
        <taxon>Selenomonadales</taxon>
        <taxon>Sporomusaceae</taxon>
        <taxon>Pelosinus</taxon>
    </lineage>
</organism>
<gene>
    <name evidence="3" type="ORF">SAMN04490355_1004147</name>
</gene>
<evidence type="ECO:0000256" key="2">
    <source>
        <dbReference type="SAM" id="Phobius"/>
    </source>
</evidence>
<dbReference type="STRING" id="1123291.SAMN04490355_1004147"/>
<feature type="transmembrane region" description="Helical" evidence="2">
    <location>
        <begin position="99"/>
        <end position="121"/>
    </location>
</feature>
<keyword evidence="2" id="KW-1133">Transmembrane helix</keyword>
<dbReference type="AlphaFoldDB" id="A0A1I4HP26"/>
<keyword evidence="2" id="KW-0472">Membrane</keyword>
<accession>A0A1I4HP26</accession>
<protein>
    <submittedName>
        <fullName evidence="3">P-type conjugative transfer protein TrbJ</fullName>
    </submittedName>
</protein>
<reference evidence="4" key="1">
    <citation type="submission" date="2016-10" db="EMBL/GenBank/DDBJ databases">
        <authorList>
            <person name="Varghese N."/>
            <person name="Submissions S."/>
        </authorList>
    </citation>
    <scope>NUCLEOTIDE SEQUENCE [LARGE SCALE GENOMIC DNA]</scope>
    <source>
        <strain evidence="4">DSM 13327</strain>
    </source>
</reference>